<dbReference type="InterPro" id="IPR001976">
    <property type="entry name" value="Ribosomal_eS24"/>
</dbReference>
<keyword evidence="5" id="KW-1185">Reference proteome</keyword>
<reference evidence="4" key="1">
    <citation type="submission" date="2014-12" db="EMBL/GenBank/DDBJ databases">
        <authorList>
            <person name="Huang H.-H."/>
            <person name="Chen S.-C."/>
            <person name="Lai M.-C."/>
        </authorList>
    </citation>
    <scope>NUCLEOTIDE SEQUENCE</scope>
    <source>
        <strain evidence="4">K1F9705b</strain>
    </source>
</reference>
<comment type="caution">
    <text evidence="4">The sequence shown here is derived from an EMBL/GenBank/DDBJ whole genome shotgun (WGS) entry which is preliminary data.</text>
</comment>
<dbReference type="Pfam" id="PF01282">
    <property type="entry name" value="Ribosomal_S24e"/>
    <property type="match status" value="1"/>
</dbReference>
<evidence type="ECO:0000256" key="2">
    <source>
        <dbReference type="ARBA" id="ARBA00023274"/>
    </source>
</evidence>
<sequence>MEITITNDTRNELLYRKEVEFTMTYEGATPSRKQIIGKIAALLNAKEETMVLDPIKTRFGSCDATGVTRIYDTVEARDRTERPYLINRGQPKAEAEE</sequence>
<name>A0A8J7WBI4_9EURY</name>
<dbReference type="GO" id="GO:0003735">
    <property type="term" value="F:structural constituent of ribosome"/>
    <property type="evidence" value="ECO:0007669"/>
    <property type="project" value="InterPro"/>
</dbReference>
<dbReference type="InterPro" id="IPR012678">
    <property type="entry name" value="Ribosomal_uL23/eL15/eS24_sf"/>
</dbReference>
<protein>
    <recommendedName>
        <fullName evidence="3">Small ribosomal subunit protein eS24</fullName>
    </recommendedName>
</protein>
<evidence type="ECO:0000313" key="4">
    <source>
        <dbReference type="EMBL" id="MBR1369693.1"/>
    </source>
</evidence>
<gene>
    <name evidence="3" type="primary">rps24e</name>
    <name evidence="4" type="ORF">RJ53_09495</name>
</gene>
<dbReference type="EMBL" id="JWHL01000017">
    <property type="protein sequence ID" value="MBR1369693.1"/>
    <property type="molecule type" value="Genomic_DNA"/>
</dbReference>
<dbReference type="RefSeq" id="WP_211531436.1">
    <property type="nucleotide sequence ID" value="NZ_JWHL01000017.1"/>
</dbReference>
<dbReference type="SUPFAM" id="SSF54189">
    <property type="entry name" value="Ribosomal proteins S24e, L23 and L15e"/>
    <property type="match status" value="1"/>
</dbReference>
<keyword evidence="1 3" id="KW-0689">Ribosomal protein</keyword>
<dbReference type="GO" id="GO:0006412">
    <property type="term" value="P:translation"/>
    <property type="evidence" value="ECO:0007669"/>
    <property type="project" value="UniProtKB-UniRule"/>
</dbReference>
<dbReference type="InterPro" id="IPR012677">
    <property type="entry name" value="Nucleotide-bd_a/b_plait_sf"/>
</dbReference>
<dbReference type="HAMAP" id="MF_00545">
    <property type="entry name" value="Ribosomal_eS24"/>
    <property type="match status" value="1"/>
</dbReference>
<accession>A0A8J7WBI4</accession>
<dbReference type="Proteomes" id="UP000730161">
    <property type="component" value="Unassembled WGS sequence"/>
</dbReference>
<dbReference type="GO" id="GO:0005840">
    <property type="term" value="C:ribosome"/>
    <property type="evidence" value="ECO:0007669"/>
    <property type="project" value="UniProtKB-KW"/>
</dbReference>
<dbReference type="Gene3D" id="3.30.70.330">
    <property type="match status" value="1"/>
</dbReference>
<dbReference type="GO" id="GO:1990904">
    <property type="term" value="C:ribonucleoprotein complex"/>
    <property type="evidence" value="ECO:0007669"/>
    <property type="project" value="UniProtKB-KW"/>
</dbReference>
<evidence type="ECO:0000313" key="5">
    <source>
        <dbReference type="Proteomes" id="UP000730161"/>
    </source>
</evidence>
<keyword evidence="2 3" id="KW-0687">Ribonucleoprotein</keyword>
<dbReference type="OrthoDB" id="27533at2157"/>
<comment type="similarity">
    <text evidence="3">Belongs to the eukaryotic ribosomal protein eS24 family.</text>
</comment>
<evidence type="ECO:0000256" key="1">
    <source>
        <dbReference type="ARBA" id="ARBA00022980"/>
    </source>
</evidence>
<dbReference type="AlphaFoldDB" id="A0A8J7WBI4"/>
<proteinExistence type="inferred from homology"/>
<evidence type="ECO:0000256" key="3">
    <source>
        <dbReference type="HAMAP-Rule" id="MF_00545"/>
    </source>
</evidence>
<organism evidence="4 5">
    <name type="scientific">Methanocalculus chunghsingensis</name>
    <dbReference type="NCBI Taxonomy" id="156457"/>
    <lineage>
        <taxon>Archaea</taxon>
        <taxon>Methanobacteriati</taxon>
        <taxon>Methanobacteriota</taxon>
        <taxon>Stenosarchaea group</taxon>
        <taxon>Methanomicrobia</taxon>
        <taxon>Methanomicrobiales</taxon>
        <taxon>Methanocalculaceae</taxon>
        <taxon>Methanocalculus</taxon>
    </lineage>
</organism>